<dbReference type="EMBL" id="QYRN01000001">
    <property type="protein sequence ID" value="RIY03580.1"/>
    <property type="molecule type" value="Genomic_DNA"/>
</dbReference>
<organism evidence="3 4">
    <name type="scientific">Aureimonas flava</name>
    <dbReference type="NCBI Taxonomy" id="2320271"/>
    <lineage>
        <taxon>Bacteria</taxon>
        <taxon>Pseudomonadati</taxon>
        <taxon>Pseudomonadota</taxon>
        <taxon>Alphaproteobacteria</taxon>
        <taxon>Hyphomicrobiales</taxon>
        <taxon>Aurantimonadaceae</taxon>
        <taxon>Aureimonas</taxon>
    </lineage>
</organism>
<gene>
    <name evidence="3" type="ORF">D3218_02200</name>
</gene>
<keyword evidence="4" id="KW-1185">Reference proteome</keyword>
<dbReference type="AlphaFoldDB" id="A0A3A1WQB9"/>
<accession>A0A3A1WQB9</accession>
<evidence type="ECO:0000259" key="2">
    <source>
        <dbReference type="Pfam" id="PF09832"/>
    </source>
</evidence>
<comment type="caution">
    <text evidence="3">The sequence shown here is derived from an EMBL/GenBank/DDBJ whole genome shotgun (WGS) entry which is preliminary data.</text>
</comment>
<proteinExistence type="predicted"/>
<feature type="domain" description="DUF2059" evidence="2">
    <location>
        <begin position="95"/>
        <end position="152"/>
    </location>
</feature>
<protein>
    <submittedName>
        <fullName evidence="3">DUF2059 domain-containing protein</fullName>
    </submittedName>
</protein>
<evidence type="ECO:0000256" key="1">
    <source>
        <dbReference type="SAM" id="SignalP"/>
    </source>
</evidence>
<feature type="signal peptide" evidence="1">
    <location>
        <begin position="1"/>
        <end position="28"/>
    </location>
</feature>
<dbReference type="Pfam" id="PF09832">
    <property type="entry name" value="DUF2059"/>
    <property type="match status" value="1"/>
</dbReference>
<sequence length="175" mass="18677">MKLPSETLRRGLCVSVALLGLSVAPAVAQEVSPSHLSAARTAVDALDTTEQFDAILLNAATQIKAELIVNNPNLQSEISNMVDDEALKLAPRRGDLESEIARIYAKLFTEQELREIGQFYQTEAGKKLLSQGPTASREMMSAADVWASGIVRDLRSASINGAAKLAPPATASTTQ</sequence>
<dbReference type="OrthoDB" id="5510290at2"/>
<evidence type="ECO:0000313" key="3">
    <source>
        <dbReference type="EMBL" id="RIY03580.1"/>
    </source>
</evidence>
<keyword evidence="1" id="KW-0732">Signal</keyword>
<dbReference type="Proteomes" id="UP000265750">
    <property type="component" value="Unassembled WGS sequence"/>
</dbReference>
<name>A0A3A1WQB9_9HYPH</name>
<feature type="chain" id="PRO_5017236427" evidence="1">
    <location>
        <begin position="29"/>
        <end position="175"/>
    </location>
</feature>
<dbReference type="InterPro" id="IPR018637">
    <property type="entry name" value="DUF2059"/>
</dbReference>
<evidence type="ECO:0000313" key="4">
    <source>
        <dbReference type="Proteomes" id="UP000265750"/>
    </source>
</evidence>
<dbReference type="RefSeq" id="WP_119538237.1">
    <property type="nucleotide sequence ID" value="NZ_QYRN01000001.1"/>
</dbReference>
<reference evidence="4" key="1">
    <citation type="submission" date="2018-09" db="EMBL/GenBank/DDBJ databases">
        <authorList>
            <person name="Tuo L."/>
        </authorList>
    </citation>
    <scope>NUCLEOTIDE SEQUENCE [LARGE SCALE GENOMIC DNA]</scope>
    <source>
        <strain evidence="4">M2BS4Y-1</strain>
    </source>
</reference>